<dbReference type="Proteomes" id="UP000249282">
    <property type="component" value="Unassembled WGS sequence"/>
</dbReference>
<reference evidence="1 2" key="1">
    <citation type="submission" date="2017-11" db="EMBL/GenBank/DDBJ databases">
        <title>Infants hospitalized years apart are colonized by the same room-sourced microbial strains.</title>
        <authorList>
            <person name="Brooks B."/>
            <person name="Olm M.R."/>
            <person name="Firek B.A."/>
            <person name="Baker R."/>
            <person name="Thomas B.C."/>
            <person name="Morowitz M.J."/>
            <person name="Banfield J.F."/>
        </authorList>
    </citation>
    <scope>NUCLEOTIDE SEQUENCE [LARGE SCALE GENOMIC DNA]</scope>
    <source>
        <strain evidence="1">S2_003_000_R3_20</strain>
    </source>
</reference>
<gene>
    <name evidence="1" type="ORF">DI542_18530</name>
</gene>
<sequence length="136" mass="14900">CLGTPTIKILGTHLKVFNEEYLGYYLYHLGAIVKSGSITENTIGEWFVNLAVAIDADIYREKHCFGKLKINPVAQREKLGLDPGAKTMVVASDGTEYYANGKRCVVSAYADANTSSTPTTLSDNPHCPTTLRCLRI</sequence>
<accession>A0A2W5R047</accession>
<proteinExistence type="predicted"/>
<dbReference type="EMBL" id="QFQJ01000229">
    <property type="protein sequence ID" value="PZQ83038.1"/>
    <property type="molecule type" value="Genomic_DNA"/>
</dbReference>
<organism evidence="1 2">
    <name type="scientific">Acinetobacter johnsonii</name>
    <dbReference type="NCBI Taxonomy" id="40214"/>
    <lineage>
        <taxon>Bacteria</taxon>
        <taxon>Pseudomonadati</taxon>
        <taxon>Pseudomonadota</taxon>
        <taxon>Gammaproteobacteria</taxon>
        <taxon>Moraxellales</taxon>
        <taxon>Moraxellaceae</taxon>
        <taxon>Acinetobacter</taxon>
    </lineage>
</organism>
<evidence type="ECO:0000313" key="2">
    <source>
        <dbReference type="Proteomes" id="UP000249282"/>
    </source>
</evidence>
<feature type="non-terminal residue" evidence="1">
    <location>
        <position position="1"/>
    </location>
</feature>
<name>A0A2W5R047_ACIJO</name>
<evidence type="ECO:0000313" key="1">
    <source>
        <dbReference type="EMBL" id="PZQ83038.1"/>
    </source>
</evidence>
<protein>
    <submittedName>
        <fullName evidence="1">Uncharacterized protein</fullName>
    </submittedName>
</protein>
<dbReference type="AlphaFoldDB" id="A0A2W5R047"/>
<comment type="caution">
    <text evidence="1">The sequence shown here is derived from an EMBL/GenBank/DDBJ whole genome shotgun (WGS) entry which is preliminary data.</text>
</comment>